<dbReference type="OrthoDB" id="116243at2"/>
<feature type="region of interest" description="Disordered" evidence="1">
    <location>
        <begin position="196"/>
        <end position="217"/>
    </location>
</feature>
<dbReference type="EMBL" id="PEOG01000038">
    <property type="protein sequence ID" value="PIM52402.1"/>
    <property type="molecule type" value="Genomic_DNA"/>
</dbReference>
<organism evidence="3 4">
    <name type="scientific">Roseateles chitinivorans</name>
    <dbReference type="NCBI Taxonomy" id="2917965"/>
    <lineage>
        <taxon>Bacteria</taxon>
        <taxon>Pseudomonadati</taxon>
        <taxon>Pseudomonadota</taxon>
        <taxon>Betaproteobacteria</taxon>
        <taxon>Burkholderiales</taxon>
        <taxon>Sphaerotilaceae</taxon>
        <taxon>Roseateles</taxon>
    </lineage>
</organism>
<evidence type="ECO:0000313" key="3">
    <source>
        <dbReference type="EMBL" id="PIM52402.1"/>
    </source>
</evidence>
<comment type="caution">
    <text evidence="3">The sequence shown here is derived from an EMBL/GenBank/DDBJ whole genome shotgun (WGS) entry which is preliminary data.</text>
</comment>
<keyword evidence="4" id="KW-1185">Reference proteome</keyword>
<protein>
    <recommendedName>
        <fullName evidence="2">MEDS domain-containing protein</fullName>
    </recommendedName>
</protein>
<sequence>MITTHFHICAFFDSREEAGQVLAPFYREAQARNECNLHLVEADRLDEHRTRLGAAGIDVPACERCGQLVLRPWPDSAGGFDVEGLLEAMDRATAERGAASSPFDGLRVMAQMGWAVRPGIDRLDLLEYEARLNRVLDTNQQLAICVYDLAPLDGATMMDLLRTHPLTMIGGVLRENPFFTPPAEMLRELFARRATGRRRGRSAPAALPVPAPGRRAE</sequence>
<dbReference type="AlphaFoldDB" id="A0A2G9C7T9"/>
<dbReference type="Pfam" id="PF14417">
    <property type="entry name" value="MEDS"/>
    <property type="match status" value="1"/>
</dbReference>
<reference evidence="3 4" key="1">
    <citation type="submission" date="2017-11" db="EMBL/GenBank/DDBJ databases">
        <title>Draft genome sequence of Mitsuaria sp. HWN-4.</title>
        <authorList>
            <person name="Gundlapally S.R."/>
        </authorList>
    </citation>
    <scope>NUCLEOTIDE SEQUENCE [LARGE SCALE GENOMIC DNA]</scope>
    <source>
        <strain evidence="3 4">HWN-4</strain>
    </source>
</reference>
<gene>
    <name evidence="3" type="ORF">CS062_14710</name>
</gene>
<proteinExistence type="predicted"/>
<accession>A0A2G9C7T9</accession>
<feature type="domain" description="MEDS" evidence="2">
    <location>
        <begin position="7"/>
        <end position="165"/>
    </location>
</feature>
<name>A0A2G9C7T9_9BURK</name>
<dbReference type="Proteomes" id="UP000231501">
    <property type="component" value="Unassembled WGS sequence"/>
</dbReference>
<evidence type="ECO:0000259" key="2">
    <source>
        <dbReference type="Pfam" id="PF14417"/>
    </source>
</evidence>
<evidence type="ECO:0000256" key="1">
    <source>
        <dbReference type="SAM" id="MobiDB-lite"/>
    </source>
</evidence>
<dbReference type="InterPro" id="IPR025847">
    <property type="entry name" value="MEDS_domain"/>
</dbReference>
<evidence type="ECO:0000313" key="4">
    <source>
        <dbReference type="Proteomes" id="UP000231501"/>
    </source>
</evidence>
<dbReference type="RefSeq" id="WP_099862376.1">
    <property type="nucleotide sequence ID" value="NZ_PEOG01000038.1"/>
</dbReference>